<dbReference type="PANTHER" id="PTHR30055">
    <property type="entry name" value="HTH-TYPE TRANSCRIPTIONAL REGULATOR RUTR"/>
    <property type="match status" value="1"/>
</dbReference>
<evidence type="ECO:0000259" key="3">
    <source>
        <dbReference type="PROSITE" id="PS50977"/>
    </source>
</evidence>
<dbReference type="GO" id="GO:0000976">
    <property type="term" value="F:transcription cis-regulatory region binding"/>
    <property type="evidence" value="ECO:0007669"/>
    <property type="project" value="TreeGrafter"/>
</dbReference>
<dbReference type="InterPro" id="IPR050109">
    <property type="entry name" value="HTH-type_TetR-like_transc_reg"/>
</dbReference>
<dbReference type="RefSeq" id="WP_196152768.1">
    <property type="nucleotide sequence ID" value="NZ_JADMLG010000015.1"/>
</dbReference>
<keyword evidence="1 2" id="KW-0238">DNA-binding</keyword>
<reference evidence="4" key="1">
    <citation type="submission" date="2020-11" db="EMBL/GenBank/DDBJ databases">
        <title>Nocardia NEAU-351.nov., a novel actinomycete isolated from the cow dung.</title>
        <authorList>
            <person name="Zhang X."/>
        </authorList>
    </citation>
    <scope>NUCLEOTIDE SEQUENCE</scope>
    <source>
        <strain evidence="4">NEAU-351</strain>
    </source>
</reference>
<dbReference type="Gene3D" id="1.10.357.10">
    <property type="entry name" value="Tetracycline Repressor, domain 2"/>
    <property type="match status" value="1"/>
</dbReference>
<dbReference type="SUPFAM" id="SSF46689">
    <property type="entry name" value="Homeodomain-like"/>
    <property type="match status" value="1"/>
</dbReference>
<feature type="DNA-binding region" description="H-T-H motif" evidence="2">
    <location>
        <begin position="29"/>
        <end position="48"/>
    </location>
</feature>
<proteinExistence type="predicted"/>
<organism evidence="4 5">
    <name type="scientific">Nocardia bovistercoris</name>
    <dbReference type="NCBI Taxonomy" id="2785916"/>
    <lineage>
        <taxon>Bacteria</taxon>
        <taxon>Bacillati</taxon>
        <taxon>Actinomycetota</taxon>
        <taxon>Actinomycetes</taxon>
        <taxon>Mycobacteriales</taxon>
        <taxon>Nocardiaceae</taxon>
        <taxon>Nocardia</taxon>
    </lineage>
</organism>
<dbReference type="InterPro" id="IPR041642">
    <property type="entry name" value="KstR_C"/>
</dbReference>
<accession>A0A931IFG1</accession>
<dbReference type="Pfam" id="PF17925">
    <property type="entry name" value="TetR_C_20"/>
    <property type="match status" value="1"/>
</dbReference>
<evidence type="ECO:0000313" key="4">
    <source>
        <dbReference type="EMBL" id="MBH0780464.1"/>
    </source>
</evidence>
<dbReference type="PANTHER" id="PTHR30055:SF242">
    <property type="entry name" value="HTH-TYPE TRANSCRIPTIONAL REPRESSOR KSTR"/>
    <property type="match status" value="1"/>
</dbReference>
<feature type="domain" description="HTH tetR-type" evidence="3">
    <location>
        <begin position="6"/>
        <end position="66"/>
    </location>
</feature>
<evidence type="ECO:0000313" key="5">
    <source>
        <dbReference type="Proteomes" id="UP000655751"/>
    </source>
</evidence>
<dbReference type="Pfam" id="PF00440">
    <property type="entry name" value="TetR_N"/>
    <property type="match status" value="1"/>
</dbReference>
<dbReference type="PRINTS" id="PR00455">
    <property type="entry name" value="HTHTETR"/>
</dbReference>
<dbReference type="PROSITE" id="PS50977">
    <property type="entry name" value="HTH_TETR_2"/>
    <property type="match status" value="1"/>
</dbReference>
<evidence type="ECO:0000256" key="1">
    <source>
        <dbReference type="ARBA" id="ARBA00023125"/>
    </source>
</evidence>
<dbReference type="AlphaFoldDB" id="A0A931IFG1"/>
<dbReference type="EMBL" id="JADMLG010000015">
    <property type="protein sequence ID" value="MBH0780464.1"/>
    <property type="molecule type" value="Genomic_DNA"/>
</dbReference>
<dbReference type="InterPro" id="IPR001647">
    <property type="entry name" value="HTH_TetR"/>
</dbReference>
<keyword evidence="5" id="KW-1185">Reference proteome</keyword>
<dbReference type="Proteomes" id="UP000655751">
    <property type="component" value="Unassembled WGS sequence"/>
</dbReference>
<dbReference type="InterPro" id="IPR009057">
    <property type="entry name" value="Homeodomain-like_sf"/>
</dbReference>
<dbReference type="GO" id="GO:0003700">
    <property type="term" value="F:DNA-binding transcription factor activity"/>
    <property type="evidence" value="ECO:0007669"/>
    <property type="project" value="TreeGrafter"/>
</dbReference>
<protein>
    <submittedName>
        <fullName evidence="4">TetR family transcriptional regulator</fullName>
    </submittedName>
</protein>
<name>A0A931IFG1_9NOCA</name>
<sequence length="237" mass="25930">MQETGVDVAANILDVVVGLLEQDGYDAVQLRTVAKRAHVSLTTIYQMFGNREGLILAAVRSWMANNAYVELQPSEAETLAEGLVRLIRRVFQPWEDSPRMAEAYYRARKAPGGHQLDVQGFAFVVPAAEHLFAGLDRDYVADIGLVLIDLCYAMLGRLVDGSADLPAIMSALERVVKRLTGDNTLLASTRSESESASRSSDFDIDEFSRKAPDAGARGVDSLLLARYRPAAESEPRA</sequence>
<evidence type="ECO:0000256" key="2">
    <source>
        <dbReference type="PROSITE-ProRule" id="PRU00335"/>
    </source>
</evidence>
<gene>
    <name evidence="4" type="ORF">IT779_29745</name>
</gene>
<comment type="caution">
    <text evidence="4">The sequence shown here is derived from an EMBL/GenBank/DDBJ whole genome shotgun (WGS) entry which is preliminary data.</text>
</comment>